<evidence type="ECO:0000313" key="2">
    <source>
        <dbReference type="Proteomes" id="UP001497700"/>
    </source>
</evidence>
<organism evidence="1 2">
    <name type="scientific">Hypoxylon rubiginosum</name>
    <dbReference type="NCBI Taxonomy" id="110542"/>
    <lineage>
        <taxon>Eukaryota</taxon>
        <taxon>Fungi</taxon>
        <taxon>Dikarya</taxon>
        <taxon>Ascomycota</taxon>
        <taxon>Pezizomycotina</taxon>
        <taxon>Sordariomycetes</taxon>
        <taxon>Xylariomycetidae</taxon>
        <taxon>Xylariales</taxon>
        <taxon>Hypoxylaceae</taxon>
        <taxon>Hypoxylon</taxon>
    </lineage>
</organism>
<reference evidence="1 2" key="1">
    <citation type="journal article" date="2022" name="New Phytol.">
        <title>Ecological generalism drives hyperdiversity of secondary metabolite gene clusters in xylarialean endophytes.</title>
        <authorList>
            <person name="Franco M.E.E."/>
            <person name="Wisecaver J.H."/>
            <person name="Arnold A.E."/>
            <person name="Ju Y.M."/>
            <person name="Slot J.C."/>
            <person name="Ahrendt S."/>
            <person name="Moore L.P."/>
            <person name="Eastman K.E."/>
            <person name="Scott K."/>
            <person name="Konkel Z."/>
            <person name="Mondo S.J."/>
            <person name="Kuo A."/>
            <person name="Hayes R.D."/>
            <person name="Haridas S."/>
            <person name="Andreopoulos B."/>
            <person name="Riley R."/>
            <person name="LaButti K."/>
            <person name="Pangilinan J."/>
            <person name="Lipzen A."/>
            <person name="Amirebrahimi M."/>
            <person name="Yan J."/>
            <person name="Adam C."/>
            <person name="Keymanesh K."/>
            <person name="Ng V."/>
            <person name="Louie K."/>
            <person name="Northen T."/>
            <person name="Drula E."/>
            <person name="Henrissat B."/>
            <person name="Hsieh H.M."/>
            <person name="Youens-Clark K."/>
            <person name="Lutzoni F."/>
            <person name="Miadlikowska J."/>
            <person name="Eastwood D.C."/>
            <person name="Hamelin R.C."/>
            <person name="Grigoriev I.V."/>
            <person name="U'Ren J.M."/>
        </authorList>
    </citation>
    <scope>NUCLEOTIDE SEQUENCE [LARGE SCALE GENOMIC DNA]</scope>
    <source>
        <strain evidence="1 2">CBS 119005</strain>
    </source>
</reference>
<gene>
    <name evidence="1" type="ORF">F4820DRAFT_230579</name>
</gene>
<evidence type="ECO:0000313" key="1">
    <source>
        <dbReference type="EMBL" id="KAI4858548.1"/>
    </source>
</evidence>
<keyword evidence="2" id="KW-1185">Reference proteome</keyword>
<name>A0ACB9YGI4_9PEZI</name>
<proteinExistence type="predicted"/>
<accession>A0ACB9YGI4</accession>
<sequence>MPPISSPNPPSWVSGMVIILYTVTVIAVYAVVTIQFVLIFPSLAKKISPRLAALIYWYIVRPPNREIMATEITVGPLFHITLGEVPVADPHSVESPYSSEPGHKLDEDIERAKALDMNTPTAGIPPGNRDGIGFYMTIHREPLFIASEEEAECYGDDDGQSILAYEK</sequence>
<comment type="caution">
    <text evidence="1">The sequence shown here is derived from an EMBL/GenBank/DDBJ whole genome shotgun (WGS) entry which is preliminary data.</text>
</comment>
<dbReference type="EMBL" id="MU393732">
    <property type="protein sequence ID" value="KAI4858548.1"/>
    <property type="molecule type" value="Genomic_DNA"/>
</dbReference>
<dbReference type="Proteomes" id="UP001497700">
    <property type="component" value="Unassembled WGS sequence"/>
</dbReference>
<protein>
    <submittedName>
        <fullName evidence="1">Uncharacterized protein</fullName>
    </submittedName>
</protein>